<dbReference type="PROSITE" id="PS51257">
    <property type="entry name" value="PROKAR_LIPOPROTEIN"/>
    <property type="match status" value="1"/>
</dbReference>
<dbReference type="EMBL" id="JACIGE010000003">
    <property type="protein sequence ID" value="MBB4246917.1"/>
    <property type="molecule type" value="Genomic_DNA"/>
</dbReference>
<reference evidence="2 3" key="1">
    <citation type="submission" date="2020-08" db="EMBL/GenBank/DDBJ databases">
        <title>Genome sequencing of Purple Non-Sulfur Bacteria from various extreme environments.</title>
        <authorList>
            <person name="Mayer M."/>
        </authorList>
    </citation>
    <scope>NUCLEOTIDE SEQUENCE [LARGE SCALE GENOMIC DNA]</scope>
    <source>
        <strain evidence="2 3">2761</strain>
    </source>
</reference>
<dbReference type="AlphaFoldDB" id="A0A840FXS0"/>
<evidence type="ECO:0000313" key="3">
    <source>
        <dbReference type="Proteomes" id="UP000587070"/>
    </source>
</evidence>
<gene>
    <name evidence="2" type="ORF">GGD90_001280</name>
</gene>
<dbReference type="Proteomes" id="UP000587070">
    <property type="component" value="Unassembled WGS sequence"/>
</dbReference>
<feature type="transmembrane region" description="Helical" evidence="1">
    <location>
        <begin position="12"/>
        <end position="32"/>
    </location>
</feature>
<protein>
    <submittedName>
        <fullName evidence="2">Uncharacterized protein</fullName>
    </submittedName>
</protein>
<accession>A0A840FXS0</accession>
<evidence type="ECO:0000256" key="1">
    <source>
        <dbReference type="SAM" id="Phobius"/>
    </source>
</evidence>
<keyword evidence="3" id="KW-1185">Reference proteome</keyword>
<organism evidence="2 3">
    <name type="scientific">Rhodocyclus tenuis</name>
    <name type="common">Rhodospirillum tenue</name>
    <dbReference type="NCBI Taxonomy" id="1066"/>
    <lineage>
        <taxon>Bacteria</taxon>
        <taxon>Pseudomonadati</taxon>
        <taxon>Pseudomonadota</taxon>
        <taxon>Betaproteobacteria</taxon>
        <taxon>Rhodocyclales</taxon>
        <taxon>Rhodocyclaceae</taxon>
        <taxon>Rhodocyclus</taxon>
    </lineage>
</organism>
<comment type="caution">
    <text evidence="2">The sequence shown here is derived from an EMBL/GenBank/DDBJ whole genome shotgun (WGS) entry which is preliminary data.</text>
</comment>
<sequence>MKFALSDLRAVQGSLLASVLMIAIGAACVIGARDRAMNAERDERAAAAERSSFEQKLQRVSEEEKEIKLKSSLFGELQRRGVIGEEQRLEWVELLRDIRDTHRLIDLQYEISPQRPLESDSRNGDANSAGDAAGFRFYVSSMKLQLKLLHEEDLIRLVEELQQRAKALIQVKSCGVTRLPRSGIERAGSAAQLQAECQIDWITVRTSATP</sequence>
<keyword evidence="1" id="KW-0472">Membrane</keyword>
<keyword evidence="1" id="KW-0812">Transmembrane</keyword>
<name>A0A840FXS0_RHOTE</name>
<evidence type="ECO:0000313" key="2">
    <source>
        <dbReference type="EMBL" id="MBB4246917.1"/>
    </source>
</evidence>
<dbReference type="OrthoDB" id="8527869at2"/>
<proteinExistence type="predicted"/>
<dbReference type="RefSeq" id="WP_153115410.1">
    <property type="nucleotide sequence ID" value="NZ_JACIGE010000003.1"/>
</dbReference>
<keyword evidence="1" id="KW-1133">Transmembrane helix</keyword>